<keyword evidence="2" id="KW-1185">Reference proteome</keyword>
<dbReference type="InterPro" id="IPR036866">
    <property type="entry name" value="RibonucZ/Hydroxyglut_hydro"/>
</dbReference>
<dbReference type="EMBL" id="JBHPBY010000614">
    <property type="protein sequence ID" value="MFC1853822.1"/>
    <property type="molecule type" value="Genomic_DNA"/>
</dbReference>
<protein>
    <submittedName>
        <fullName evidence="1">ComEC/Rec2 family competence protein</fullName>
    </submittedName>
</protein>
<dbReference type="Gene3D" id="3.60.15.10">
    <property type="entry name" value="Ribonuclease Z/Hydroxyacylglutathione hydrolase-like"/>
    <property type="match status" value="1"/>
</dbReference>
<dbReference type="PANTHER" id="PTHR30619">
    <property type="entry name" value="DNA INTERNALIZATION/COMPETENCE PROTEIN COMEC/REC2"/>
    <property type="match status" value="1"/>
</dbReference>
<reference evidence="1 2" key="1">
    <citation type="submission" date="2024-09" db="EMBL/GenBank/DDBJ databases">
        <title>Laminarin stimulates single cell rates of sulfate reduction while oxygen inhibits transcriptomic activity in coastal marine sediment.</title>
        <authorList>
            <person name="Lindsay M."/>
            <person name="Orcutt B."/>
            <person name="Emerson D."/>
            <person name="Stepanauskas R."/>
            <person name="D'Angelo T."/>
        </authorList>
    </citation>
    <scope>NUCLEOTIDE SEQUENCE [LARGE SCALE GENOMIC DNA]</scope>
    <source>
        <strain evidence="1">SAG AM-311-K15</strain>
    </source>
</reference>
<sequence>EESLLKYGDHLQSTVLKVAHHGSKTSSSPKFLLKVRAEGAVISTSKDNKHGHPDRIVMKRLKHVMKPCWICVTGKCGAITIRSNGTHYDLAGNGKKLIGWKPIR</sequence>
<dbReference type="InterPro" id="IPR052159">
    <property type="entry name" value="Competence_DNA_uptake"/>
</dbReference>
<evidence type="ECO:0000313" key="1">
    <source>
        <dbReference type="EMBL" id="MFC1853822.1"/>
    </source>
</evidence>
<proteinExistence type="predicted"/>
<feature type="non-terminal residue" evidence="1">
    <location>
        <position position="1"/>
    </location>
</feature>
<gene>
    <name evidence="1" type="ORF">ACFL27_26865</name>
</gene>
<organism evidence="1 2">
    <name type="scientific">candidate division CSSED10-310 bacterium</name>
    <dbReference type="NCBI Taxonomy" id="2855610"/>
    <lineage>
        <taxon>Bacteria</taxon>
        <taxon>Bacteria division CSSED10-310</taxon>
    </lineage>
</organism>
<evidence type="ECO:0000313" key="2">
    <source>
        <dbReference type="Proteomes" id="UP001594351"/>
    </source>
</evidence>
<comment type="caution">
    <text evidence="1">The sequence shown here is derived from an EMBL/GenBank/DDBJ whole genome shotgun (WGS) entry which is preliminary data.</text>
</comment>
<dbReference type="SUPFAM" id="SSF56281">
    <property type="entry name" value="Metallo-hydrolase/oxidoreductase"/>
    <property type="match status" value="1"/>
</dbReference>
<dbReference type="Proteomes" id="UP001594351">
    <property type="component" value="Unassembled WGS sequence"/>
</dbReference>
<name>A0ABV6Z5W1_UNCC1</name>
<dbReference type="PANTHER" id="PTHR30619:SF1">
    <property type="entry name" value="RECOMBINATION PROTEIN 2"/>
    <property type="match status" value="1"/>
</dbReference>
<accession>A0ABV6Z5W1</accession>